<dbReference type="eggNOG" id="COG1024">
    <property type="taxonomic scope" value="Bacteria"/>
</dbReference>
<keyword evidence="2" id="KW-0456">Lyase</keyword>
<dbReference type="PATRIC" id="fig|1292034.3.peg.1951"/>
<dbReference type="Gene3D" id="3.90.226.10">
    <property type="entry name" value="2-enoyl-CoA Hydratase, Chain A, domain 1"/>
    <property type="match status" value="1"/>
</dbReference>
<dbReference type="CDD" id="cd06558">
    <property type="entry name" value="crotonase-like"/>
    <property type="match status" value="1"/>
</dbReference>
<evidence type="ECO:0000313" key="3">
    <source>
        <dbReference type="Proteomes" id="UP000013063"/>
    </source>
</evidence>
<comment type="caution">
    <text evidence="2">The sequence shown here is derived from an EMBL/GenBank/DDBJ whole genome shotgun (WGS) entry which is preliminary data.</text>
</comment>
<dbReference type="InterPro" id="IPR014748">
    <property type="entry name" value="Enoyl-CoA_hydra_C"/>
</dbReference>
<dbReference type="GO" id="GO:0004300">
    <property type="term" value="F:enoyl-CoA hydratase activity"/>
    <property type="evidence" value="ECO:0007669"/>
    <property type="project" value="UniProtKB-EC"/>
</dbReference>
<dbReference type="Pfam" id="PF00378">
    <property type="entry name" value="ECH_1"/>
    <property type="match status" value="1"/>
</dbReference>
<sequence>MTDATERVEETIIYEGLTLRFDAALATLTLNDPDRLNALSAAMALGVIEALTELSKPRRGVRALLIRGEGRGFCAGANLAAEARAVTRGQGKAPAINAVETAFHPMLRRLHALPVPVIAAVNGPCLGIGLGLALAADHIIASEAAYFQAPFRNLASASDSGLTWLLPRLVGLQAARRLLLGAERISSREALHLGLIAEVAPEEGFEEAALARAAAFAAGPTIALMEIKRLLADGLSGELDSAFEAEARAVARTGRTKDNLAAMRLFGTKQAPEFTGQ</sequence>
<dbReference type="InterPro" id="IPR001753">
    <property type="entry name" value="Enoyl-CoA_hydra/iso"/>
</dbReference>
<dbReference type="Gene3D" id="1.10.12.10">
    <property type="entry name" value="Lyase 2-enoyl-coa Hydratase, Chain A, domain 2"/>
    <property type="match status" value="1"/>
</dbReference>
<dbReference type="PANTHER" id="PTHR43459">
    <property type="entry name" value="ENOYL-COA HYDRATASE"/>
    <property type="match status" value="1"/>
</dbReference>
<reference evidence="2 3" key="1">
    <citation type="journal article" date="2013" name="Genome Announc.">
        <title>Draft Genome Sequence for Caulobacter sp. Strain OR37, a Bacterium Tolerant to Heavy Metals.</title>
        <authorList>
            <person name="Utturkar S.M."/>
            <person name="Bollmann A."/>
            <person name="Brzoska R.M."/>
            <person name="Klingeman D.M."/>
            <person name="Epstein S.E."/>
            <person name="Palumbo A.V."/>
            <person name="Brown S.D."/>
        </authorList>
    </citation>
    <scope>NUCLEOTIDE SEQUENCE [LARGE SCALE GENOMIC DNA]</scope>
    <source>
        <strain evidence="2 3">OR37</strain>
    </source>
</reference>
<evidence type="ECO:0000313" key="2">
    <source>
        <dbReference type="EMBL" id="ENZ82152.1"/>
    </source>
</evidence>
<gene>
    <name evidence="2" type="ORF">OR37_01964</name>
</gene>
<dbReference type="EMBL" id="APMP01000009">
    <property type="protein sequence ID" value="ENZ82152.1"/>
    <property type="molecule type" value="Genomic_DNA"/>
</dbReference>
<organism evidence="2 3">
    <name type="scientific">Caulobacter vibrioides OR37</name>
    <dbReference type="NCBI Taxonomy" id="1292034"/>
    <lineage>
        <taxon>Bacteria</taxon>
        <taxon>Pseudomonadati</taxon>
        <taxon>Pseudomonadota</taxon>
        <taxon>Alphaproteobacteria</taxon>
        <taxon>Caulobacterales</taxon>
        <taxon>Caulobacteraceae</taxon>
        <taxon>Caulobacter</taxon>
    </lineage>
</organism>
<protein>
    <submittedName>
        <fullName evidence="2">Enoyl-CoA hydratase/carnithine racemase</fullName>
        <ecNumber evidence="2">4.2.1.17</ecNumber>
    </submittedName>
</protein>
<evidence type="ECO:0000256" key="1">
    <source>
        <dbReference type="ARBA" id="ARBA00005254"/>
    </source>
</evidence>
<dbReference type="InterPro" id="IPR029045">
    <property type="entry name" value="ClpP/crotonase-like_dom_sf"/>
</dbReference>
<dbReference type="EC" id="4.2.1.17" evidence="2"/>
<dbReference type="RefSeq" id="WP_004618761.1">
    <property type="nucleotide sequence ID" value="NZ_APMP01000009.1"/>
</dbReference>
<dbReference type="Proteomes" id="UP000013063">
    <property type="component" value="Unassembled WGS sequence"/>
</dbReference>
<dbReference type="AlphaFoldDB" id="R0EM49"/>
<keyword evidence="3" id="KW-1185">Reference proteome</keyword>
<dbReference type="OrthoDB" id="9781757at2"/>
<dbReference type="STRING" id="1292034.OR37_01964"/>
<proteinExistence type="inferred from homology"/>
<dbReference type="PANTHER" id="PTHR43459:SF1">
    <property type="entry name" value="EG:BACN32G11.4 PROTEIN"/>
    <property type="match status" value="1"/>
</dbReference>
<dbReference type="SUPFAM" id="SSF52096">
    <property type="entry name" value="ClpP/crotonase"/>
    <property type="match status" value="1"/>
</dbReference>
<name>R0EM49_CAUVI</name>
<comment type="similarity">
    <text evidence="1">Belongs to the enoyl-CoA hydratase/isomerase family.</text>
</comment>
<accession>R0EM49</accession>